<evidence type="ECO:0000256" key="1">
    <source>
        <dbReference type="SAM" id="Phobius"/>
    </source>
</evidence>
<accession>A0A316DX16</accession>
<name>A0A316DX16_9FLAO</name>
<feature type="transmembrane region" description="Helical" evidence="1">
    <location>
        <begin position="921"/>
        <end position="942"/>
    </location>
</feature>
<keyword evidence="1" id="KW-0472">Membrane</keyword>
<comment type="caution">
    <text evidence="3">The sequence shown here is derived from an EMBL/GenBank/DDBJ whole genome shotgun (WGS) entry which is preliminary data.</text>
</comment>
<dbReference type="RefSeq" id="WP_109651831.1">
    <property type="nucleotide sequence ID" value="NZ_JACWLN010000005.1"/>
</dbReference>
<reference evidence="3 4" key="1">
    <citation type="submission" date="2018-05" db="EMBL/GenBank/DDBJ databases">
        <title>Genomic Encyclopedia of Archaeal and Bacterial Type Strains, Phase II (KMG-II): from individual species to whole genera.</title>
        <authorList>
            <person name="Goeker M."/>
        </authorList>
    </citation>
    <scope>NUCLEOTIDE SEQUENCE [LARGE SCALE GENOMIC DNA]</scope>
    <source>
        <strain evidence="3 4">DSM 23514</strain>
    </source>
</reference>
<gene>
    <name evidence="2" type="ORF">HZY62_13380</name>
    <name evidence="3" type="ORF">LX92_02866</name>
</gene>
<dbReference type="AlphaFoldDB" id="A0A316DX16"/>
<protein>
    <recommendedName>
        <fullName evidence="6">VWFA domain-containing protein</fullName>
    </recommendedName>
</protein>
<evidence type="ECO:0000313" key="5">
    <source>
        <dbReference type="Proteomes" id="UP000651837"/>
    </source>
</evidence>
<keyword evidence="1" id="KW-0812">Transmembrane</keyword>
<dbReference type="OrthoDB" id="812134at2"/>
<evidence type="ECO:0000313" key="2">
    <source>
        <dbReference type="EMBL" id="MBD1261590.1"/>
    </source>
</evidence>
<proteinExistence type="predicted"/>
<reference evidence="2 5" key="2">
    <citation type="submission" date="2020-07" db="EMBL/GenBank/DDBJ databases">
        <title>The draft genome sequence of Maribacter polysiphoniae KCTC 22021.</title>
        <authorList>
            <person name="Mu L."/>
        </authorList>
    </citation>
    <scope>NUCLEOTIDE SEQUENCE [LARGE SCALE GENOMIC DNA]</scope>
    <source>
        <strain evidence="2 5">KCTC 22021</strain>
    </source>
</reference>
<evidence type="ECO:0000313" key="4">
    <source>
        <dbReference type="Proteomes" id="UP000245667"/>
    </source>
</evidence>
<keyword evidence="5" id="KW-1185">Reference proteome</keyword>
<dbReference type="PROSITE" id="PS51257">
    <property type="entry name" value="PROKAR_LIPOPROTEIN"/>
    <property type="match status" value="1"/>
</dbReference>
<dbReference type="Proteomes" id="UP000245667">
    <property type="component" value="Unassembled WGS sequence"/>
</dbReference>
<evidence type="ECO:0008006" key="6">
    <source>
        <dbReference type="Google" id="ProtNLM"/>
    </source>
</evidence>
<keyword evidence="1" id="KW-1133">Transmembrane helix</keyword>
<sequence length="1015" mass="113644">MKNPKTTDGTTRREFIQQLALCYAAAQMPLVFTGCKDDKPNFVGTGKAPYKVWEEMLMALETSPDHLEGRMKFLIASNDAKAMFDFVRDEIYLMPTKANSVGYIGTQLKWGIKGALRYGIATPREKAELLNYMYTQAKITSKVVFERTNIQPEEVPAFFLRPIQRNFGLDISKSQWRQWEKELQVKGNPTHEIPKYDEEHNESKALAEKLWQLIPDKEKLDNQPFDFRWDNWKTPTVEFILNGETKYAHLFDPAVAFGELKNDGINISEADPVKNNDEKTSISISYRDSIDPKTEKEFVSGEWLSTQVVGNQINVSFLNGLSLEQQAITPIGTLRTFTPALAFQSFDEEIKVMQENSFLGNPFTLDGKIIDVSGDEPKINGNTILKKPNTELQKKVAALKIKAFPANYPLVKLHVTPTDENGAFVENLSASDFSITDNSRQVQALMESNRPTPRILILYDTSLSMPKEYYQEHMDAFIESLHQSILKEYPAAFITKWKTPSEIFTWLLKASKSDYDLIIYATDGDNNDSYSETNAEIYKNGAPTIVLNVNDSESGHSVETFNKMAEITNGMVLKAKDQAKTLEAITDYISKMEIPPYVFTYYAVGAEEVHEAILGIDNKRITVAEKFKFVTNATKEIGQSLIGLYCTIKTGNTTIKRVLAGWDPQTEINKQPDYLDSLAVRNTILGGATLYFEGEGPTISAALSDVLKYRLTTRSWGEALIDNDTSKAKEEFAKGGYLYHPEIISLMAPLGDAITTNGMTFSSGIRIAIIKHKIGVGEKASTKSFDYLPTSKYTTLTKDPDSAFKITLEKTAQLAVREAHFFTNSTVSELTNSRLLERQKAIDNQWFQEKKETFSQPYYWSERIHRGDGNFKIFDEAAVSLAYWQINQKTGELFGILADGTGGGSNSIEKQLKELNKVMDMYMLVFSSIGASGLALGIVAAYGKTLVKLYAIVTEVIIIMDPTGMDEKVMAALQELACNVDKEIMFFAFGKVGEVMGGLDVIIGLMGDGSGIFKC</sequence>
<dbReference type="EMBL" id="QGGQ01000006">
    <property type="protein sequence ID" value="PWK22927.1"/>
    <property type="molecule type" value="Genomic_DNA"/>
</dbReference>
<dbReference type="Proteomes" id="UP000651837">
    <property type="component" value="Unassembled WGS sequence"/>
</dbReference>
<organism evidence="3 4">
    <name type="scientific">Maribacter polysiphoniae</name>
    <dbReference type="NCBI Taxonomy" id="429344"/>
    <lineage>
        <taxon>Bacteria</taxon>
        <taxon>Pseudomonadati</taxon>
        <taxon>Bacteroidota</taxon>
        <taxon>Flavobacteriia</taxon>
        <taxon>Flavobacteriales</taxon>
        <taxon>Flavobacteriaceae</taxon>
        <taxon>Maribacter</taxon>
    </lineage>
</organism>
<dbReference type="EMBL" id="JACWLN010000005">
    <property type="protein sequence ID" value="MBD1261590.1"/>
    <property type="molecule type" value="Genomic_DNA"/>
</dbReference>
<evidence type="ECO:0000313" key="3">
    <source>
        <dbReference type="EMBL" id="PWK22927.1"/>
    </source>
</evidence>